<dbReference type="Gene3D" id="3.40.50.300">
    <property type="entry name" value="P-loop containing nucleotide triphosphate hydrolases"/>
    <property type="match status" value="1"/>
</dbReference>
<evidence type="ECO:0000256" key="3">
    <source>
        <dbReference type="ARBA" id="ARBA00022741"/>
    </source>
</evidence>
<gene>
    <name evidence="6" type="ORF">FJR74_00210</name>
</gene>
<dbReference type="InterPro" id="IPR003439">
    <property type="entry name" value="ABC_transporter-like_ATP-bd"/>
</dbReference>
<accession>A0ABY2Z5A2</accession>
<keyword evidence="3" id="KW-0547">Nucleotide-binding</keyword>
<evidence type="ECO:0000313" key="7">
    <source>
        <dbReference type="Proteomes" id="UP000316851"/>
    </source>
</evidence>
<evidence type="ECO:0000313" key="6">
    <source>
        <dbReference type="EMBL" id="TPR54683.1"/>
    </source>
</evidence>
<proteinExistence type="inferred from homology"/>
<evidence type="ECO:0000259" key="5">
    <source>
        <dbReference type="PROSITE" id="PS50893"/>
    </source>
</evidence>
<feature type="domain" description="ABC transporter" evidence="5">
    <location>
        <begin position="4"/>
        <end position="244"/>
    </location>
</feature>
<dbReference type="EMBL" id="VHHP01000001">
    <property type="protein sequence ID" value="TPR54683.1"/>
    <property type="molecule type" value="Genomic_DNA"/>
</dbReference>
<comment type="similarity">
    <text evidence="1">Belongs to the ABC transporter superfamily.</text>
</comment>
<name>A0ABY2Z5A2_9BACT</name>
<sequence length="248" mass="28552">MTKIEFKNYTASYKKNNDIVLDNLNLTIAKGEMVAIIGKSGAGKSTIFNALLNQLNIVAGELIFNDKSVLSMKKNEWKKQLRKIGFLSQMPNLIDDLNVYDNILHFYTKYKNFLYSWLHILTKKQKEEIYKTLERLGIFDKSFTLVSELSGGQKQRIEIAKLLLQNVSLILADEPTSNLDIVNSEEVMSILKNINENMHVTVLVNIHDLTLVKKFFKKFVYIKNGKIEKSGSTSNLTEYELKQIYQND</sequence>
<dbReference type="PANTHER" id="PTHR42734:SF6">
    <property type="entry name" value="MOLYBDATE IMPORT ATP-BINDING PROTEIN MOLC"/>
    <property type="match status" value="1"/>
</dbReference>
<dbReference type="InterPro" id="IPR050153">
    <property type="entry name" value="Metal_Ion_Import_ABC"/>
</dbReference>
<dbReference type="PANTHER" id="PTHR42734">
    <property type="entry name" value="METAL TRANSPORT SYSTEM ATP-BINDING PROTEIN TM_0124-RELATED"/>
    <property type="match status" value="1"/>
</dbReference>
<dbReference type="SMART" id="SM00382">
    <property type="entry name" value="AAA"/>
    <property type="match status" value="1"/>
</dbReference>
<evidence type="ECO:0000256" key="1">
    <source>
        <dbReference type="ARBA" id="ARBA00005417"/>
    </source>
</evidence>
<dbReference type="GO" id="GO:0005524">
    <property type="term" value="F:ATP binding"/>
    <property type="evidence" value="ECO:0007669"/>
    <property type="project" value="UniProtKB-KW"/>
</dbReference>
<evidence type="ECO:0000256" key="4">
    <source>
        <dbReference type="ARBA" id="ARBA00022840"/>
    </source>
</evidence>
<dbReference type="Proteomes" id="UP000316851">
    <property type="component" value="Unassembled WGS sequence"/>
</dbReference>
<reference evidence="6" key="1">
    <citation type="submission" date="2019-06" db="EMBL/GenBank/DDBJ databases">
        <title>Mycoplasma neophronis type strain whole genome sequence.</title>
        <authorList>
            <person name="Spergser J."/>
        </authorList>
    </citation>
    <scope>NUCLEOTIDE SEQUENCE [LARGE SCALE GENOMIC DNA]</scope>
    <source>
        <strain evidence="6">DSM 24097</strain>
    </source>
</reference>
<dbReference type="PROSITE" id="PS00211">
    <property type="entry name" value="ABC_TRANSPORTER_1"/>
    <property type="match status" value="1"/>
</dbReference>
<dbReference type="InterPro" id="IPR027417">
    <property type="entry name" value="P-loop_NTPase"/>
</dbReference>
<dbReference type="RefSeq" id="WP_140914536.1">
    <property type="nucleotide sequence ID" value="NZ_VHHP01000001.1"/>
</dbReference>
<dbReference type="PROSITE" id="PS50893">
    <property type="entry name" value="ABC_TRANSPORTER_2"/>
    <property type="match status" value="1"/>
</dbReference>
<keyword evidence="4 6" id="KW-0067">ATP-binding</keyword>
<keyword evidence="2" id="KW-0813">Transport</keyword>
<dbReference type="InterPro" id="IPR003593">
    <property type="entry name" value="AAA+_ATPase"/>
</dbReference>
<organism evidence="6 7">
    <name type="scientific">Metamycoplasma neophronis</name>
    <dbReference type="NCBI Taxonomy" id="872983"/>
    <lineage>
        <taxon>Bacteria</taxon>
        <taxon>Bacillati</taxon>
        <taxon>Mycoplasmatota</taxon>
        <taxon>Mycoplasmoidales</taxon>
        <taxon>Metamycoplasmataceae</taxon>
        <taxon>Metamycoplasma</taxon>
    </lineage>
</organism>
<evidence type="ECO:0000256" key="2">
    <source>
        <dbReference type="ARBA" id="ARBA00022448"/>
    </source>
</evidence>
<comment type="caution">
    <text evidence="6">The sequence shown here is derived from an EMBL/GenBank/DDBJ whole genome shotgun (WGS) entry which is preliminary data.</text>
</comment>
<protein>
    <submittedName>
        <fullName evidence="6">ATP-binding cassette domain-containing protein</fullName>
    </submittedName>
</protein>
<dbReference type="SUPFAM" id="SSF52540">
    <property type="entry name" value="P-loop containing nucleoside triphosphate hydrolases"/>
    <property type="match status" value="1"/>
</dbReference>
<dbReference type="InterPro" id="IPR017871">
    <property type="entry name" value="ABC_transporter-like_CS"/>
</dbReference>
<keyword evidence="7" id="KW-1185">Reference proteome</keyword>
<dbReference type="Pfam" id="PF00005">
    <property type="entry name" value="ABC_tran"/>
    <property type="match status" value="1"/>
</dbReference>